<evidence type="ECO:0000256" key="1">
    <source>
        <dbReference type="ARBA" id="ARBA00022723"/>
    </source>
</evidence>
<dbReference type="GO" id="GO:0008270">
    <property type="term" value="F:zinc ion binding"/>
    <property type="evidence" value="ECO:0007669"/>
    <property type="project" value="UniProtKB-KW"/>
</dbReference>
<dbReference type="GO" id="GO:0004842">
    <property type="term" value="F:ubiquitin-protein transferase activity"/>
    <property type="evidence" value="ECO:0007669"/>
    <property type="project" value="TreeGrafter"/>
</dbReference>
<evidence type="ECO:0000313" key="5">
    <source>
        <dbReference type="Proteomes" id="UP001293254"/>
    </source>
</evidence>
<keyword evidence="3" id="KW-0862">Zinc</keyword>
<gene>
    <name evidence="4" type="ORF">Salat_1283000</name>
</gene>
<accession>A0AAE1YHT9</accession>
<evidence type="ECO:0000256" key="3">
    <source>
        <dbReference type="ARBA" id="ARBA00022833"/>
    </source>
</evidence>
<evidence type="ECO:0000256" key="2">
    <source>
        <dbReference type="ARBA" id="ARBA00022771"/>
    </source>
</evidence>
<dbReference type="AlphaFoldDB" id="A0AAE1YHT9"/>
<keyword evidence="2" id="KW-0863">Zinc-finger</keyword>
<dbReference type="PANTHER" id="PTHR42647:SF9">
    <property type="entry name" value="S-RIBONUCLEASE BINDING PROTEIN SBP1-RELATED"/>
    <property type="match status" value="1"/>
</dbReference>
<protein>
    <recommendedName>
        <fullName evidence="6">BOI-related E3 ubiquitin-protein ligase 2</fullName>
    </recommendedName>
</protein>
<evidence type="ECO:0000313" key="4">
    <source>
        <dbReference type="EMBL" id="KAK4429823.1"/>
    </source>
</evidence>
<evidence type="ECO:0008006" key="6">
    <source>
        <dbReference type="Google" id="ProtNLM"/>
    </source>
</evidence>
<dbReference type="Proteomes" id="UP001293254">
    <property type="component" value="Unassembled WGS sequence"/>
</dbReference>
<keyword evidence="5" id="KW-1185">Reference proteome</keyword>
<keyword evidence="1" id="KW-0479">Metal-binding</keyword>
<reference evidence="4" key="2">
    <citation type="journal article" date="2024" name="Plant">
        <title>Genomic evolution and insights into agronomic trait innovations of Sesamum species.</title>
        <authorList>
            <person name="Miao H."/>
            <person name="Wang L."/>
            <person name="Qu L."/>
            <person name="Liu H."/>
            <person name="Sun Y."/>
            <person name="Le M."/>
            <person name="Wang Q."/>
            <person name="Wei S."/>
            <person name="Zheng Y."/>
            <person name="Lin W."/>
            <person name="Duan Y."/>
            <person name="Cao H."/>
            <person name="Xiong S."/>
            <person name="Wang X."/>
            <person name="Wei L."/>
            <person name="Li C."/>
            <person name="Ma Q."/>
            <person name="Ju M."/>
            <person name="Zhao R."/>
            <person name="Li G."/>
            <person name="Mu C."/>
            <person name="Tian Q."/>
            <person name="Mei H."/>
            <person name="Zhang T."/>
            <person name="Gao T."/>
            <person name="Zhang H."/>
        </authorList>
    </citation>
    <scope>NUCLEOTIDE SEQUENCE</scope>
    <source>
        <strain evidence="4">3651</strain>
    </source>
</reference>
<proteinExistence type="predicted"/>
<name>A0AAE1YHT9_9LAMI</name>
<organism evidence="4 5">
    <name type="scientific">Sesamum alatum</name>
    <dbReference type="NCBI Taxonomy" id="300844"/>
    <lineage>
        <taxon>Eukaryota</taxon>
        <taxon>Viridiplantae</taxon>
        <taxon>Streptophyta</taxon>
        <taxon>Embryophyta</taxon>
        <taxon>Tracheophyta</taxon>
        <taxon>Spermatophyta</taxon>
        <taxon>Magnoliopsida</taxon>
        <taxon>eudicotyledons</taxon>
        <taxon>Gunneridae</taxon>
        <taxon>Pentapetalae</taxon>
        <taxon>asterids</taxon>
        <taxon>lamiids</taxon>
        <taxon>Lamiales</taxon>
        <taxon>Pedaliaceae</taxon>
        <taxon>Sesamum</taxon>
    </lineage>
</organism>
<dbReference type="PANTHER" id="PTHR42647">
    <property type="entry name" value="SBP (S-RIBONUCLEASE BINDING PROTEIN) FAMILY PROTEIN"/>
    <property type="match status" value="1"/>
</dbReference>
<sequence>MIIGSRGICLIRFNEGQRLSRSTSLVPVTKMFRADNGNAAAPPLLDNHFLYPADMSKQLQSCGNLPAEFHANPVNYIGNNHGTPFLLPNKCGRDDEAITRQKKLQFSLNNKTFPDEADRKVSILNPNPVSTGLRLSYDDDERNSSITSGSGSLTAASSVFSSLSNDIRRELDQQKEELDQFIKSQEETMMKGVRDIRQRHMACFLTALEKGVIRKLHEKDLELQTVTRKNKELVESVKQVTSEAQNWCYMAKCNESVINILKTNLQQAMQNSNRGKEGLGESNVDDAASCIDPNNYLGVAGGSGRSASAKKDMMCKSCKAKEMITTASFEVYLS</sequence>
<dbReference type="EMBL" id="JACGWO010000004">
    <property type="protein sequence ID" value="KAK4429823.1"/>
    <property type="molecule type" value="Genomic_DNA"/>
</dbReference>
<reference evidence="4" key="1">
    <citation type="submission" date="2020-06" db="EMBL/GenBank/DDBJ databases">
        <authorList>
            <person name="Li T."/>
            <person name="Hu X."/>
            <person name="Zhang T."/>
            <person name="Song X."/>
            <person name="Zhang H."/>
            <person name="Dai N."/>
            <person name="Sheng W."/>
            <person name="Hou X."/>
            <person name="Wei L."/>
        </authorList>
    </citation>
    <scope>NUCLEOTIDE SEQUENCE</scope>
    <source>
        <strain evidence="4">3651</strain>
        <tissue evidence="4">Leaf</tissue>
    </source>
</reference>
<comment type="caution">
    <text evidence="4">The sequence shown here is derived from an EMBL/GenBank/DDBJ whole genome shotgun (WGS) entry which is preliminary data.</text>
</comment>